<sequence length="162" mass="17543">MQNKKRRYSFGVWPSGLALALAVNLLASGCAMQKEDYEGTWIVTETLQPGIAAMSPNQAGQQLGASITYLDDQAQLGQHHCSSPHYASRTLPAGEVMQHYRVAPDALFGNNDKVREIQVSCDEAGPKLGQTLLLQPDGAAYTVIDGVFFRLEKAASQTDVMS</sequence>
<reference evidence="2" key="1">
    <citation type="journal article" date="2014" name="Int. J. Syst. Evol. Microbiol.">
        <title>Complete genome sequence of Corynebacterium casei LMG S-19264T (=DSM 44701T), isolated from a smear-ripened cheese.</title>
        <authorList>
            <consortium name="US DOE Joint Genome Institute (JGI-PGF)"/>
            <person name="Walter F."/>
            <person name="Albersmeier A."/>
            <person name="Kalinowski J."/>
            <person name="Ruckert C."/>
        </authorList>
    </citation>
    <scope>NUCLEOTIDE SEQUENCE</scope>
    <source>
        <strain evidence="2">KCTC 22164</strain>
    </source>
</reference>
<gene>
    <name evidence="2" type="ORF">GCM10007391_16500</name>
</gene>
<name>A0A918MXF8_9ALTE</name>
<keyword evidence="1" id="KW-0732">Signal</keyword>
<evidence type="ECO:0008006" key="4">
    <source>
        <dbReference type="Google" id="ProtNLM"/>
    </source>
</evidence>
<protein>
    <recommendedName>
        <fullName evidence="4">Lipoprotein</fullName>
    </recommendedName>
</protein>
<evidence type="ECO:0000256" key="1">
    <source>
        <dbReference type="SAM" id="SignalP"/>
    </source>
</evidence>
<evidence type="ECO:0000313" key="3">
    <source>
        <dbReference type="Proteomes" id="UP000631300"/>
    </source>
</evidence>
<dbReference type="EMBL" id="BMXP01000003">
    <property type="protein sequence ID" value="GGW83627.1"/>
    <property type="molecule type" value="Genomic_DNA"/>
</dbReference>
<feature type="signal peptide" evidence="1">
    <location>
        <begin position="1"/>
        <end position="33"/>
    </location>
</feature>
<accession>A0A918MXF8</accession>
<comment type="caution">
    <text evidence="2">The sequence shown here is derived from an EMBL/GenBank/DDBJ whole genome shotgun (WGS) entry which is preliminary data.</text>
</comment>
<dbReference type="Proteomes" id="UP000631300">
    <property type="component" value="Unassembled WGS sequence"/>
</dbReference>
<dbReference type="AlphaFoldDB" id="A0A918MXF8"/>
<dbReference type="RefSeq" id="WP_189405268.1">
    <property type="nucleotide sequence ID" value="NZ_BMXP01000003.1"/>
</dbReference>
<feature type="chain" id="PRO_5037157760" description="Lipoprotein" evidence="1">
    <location>
        <begin position="34"/>
        <end position="162"/>
    </location>
</feature>
<proteinExistence type="predicted"/>
<dbReference type="PROSITE" id="PS51257">
    <property type="entry name" value="PROKAR_LIPOPROTEIN"/>
    <property type="match status" value="1"/>
</dbReference>
<reference evidence="2" key="2">
    <citation type="submission" date="2020-09" db="EMBL/GenBank/DDBJ databases">
        <authorList>
            <person name="Sun Q."/>
            <person name="Kim S."/>
        </authorList>
    </citation>
    <scope>NUCLEOTIDE SEQUENCE</scope>
    <source>
        <strain evidence="2">KCTC 22164</strain>
    </source>
</reference>
<keyword evidence="3" id="KW-1185">Reference proteome</keyword>
<evidence type="ECO:0000313" key="2">
    <source>
        <dbReference type="EMBL" id="GGW83627.1"/>
    </source>
</evidence>
<organism evidence="2 3">
    <name type="scientific">Alteromonas halophila</name>
    <dbReference type="NCBI Taxonomy" id="516698"/>
    <lineage>
        <taxon>Bacteria</taxon>
        <taxon>Pseudomonadati</taxon>
        <taxon>Pseudomonadota</taxon>
        <taxon>Gammaproteobacteria</taxon>
        <taxon>Alteromonadales</taxon>
        <taxon>Alteromonadaceae</taxon>
        <taxon>Alteromonas/Salinimonas group</taxon>
        <taxon>Alteromonas</taxon>
    </lineage>
</organism>